<dbReference type="Pfam" id="PF00302">
    <property type="entry name" value="CAT"/>
    <property type="match status" value="1"/>
</dbReference>
<proteinExistence type="predicted"/>
<dbReference type="InterPro" id="IPR001707">
    <property type="entry name" value="Cmp_AcTrfase"/>
</dbReference>
<dbReference type="PANTHER" id="PTHR38474">
    <property type="entry name" value="SLR0299 PROTEIN"/>
    <property type="match status" value="1"/>
</dbReference>
<gene>
    <name evidence="1" type="ORF">PHAMO_10116</name>
</gene>
<evidence type="ECO:0000313" key="1">
    <source>
        <dbReference type="EMBL" id="CCG39691.1"/>
    </source>
</evidence>
<dbReference type="SUPFAM" id="SSF52777">
    <property type="entry name" value="CoA-dependent acyltransferases"/>
    <property type="match status" value="1"/>
</dbReference>
<accession>H8FMV3</accession>
<dbReference type="PANTHER" id="PTHR38474:SF1">
    <property type="entry name" value="SLR0299 PROTEIN"/>
    <property type="match status" value="1"/>
</dbReference>
<evidence type="ECO:0000313" key="2">
    <source>
        <dbReference type="Proteomes" id="UP000004169"/>
    </source>
</evidence>
<dbReference type="SMART" id="SM01059">
    <property type="entry name" value="CAT"/>
    <property type="match status" value="1"/>
</dbReference>
<name>H8FMV3_MAGML</name>
<dbReference type="eggNOG" id="COG4845">
    <property type="taxonomic scope" value="Bacteria"/>
</dbReference>
<dbReference type="AlphaFoldDB" id="H8FMV3"/>
<dbReference type="Gene3D" id="3.30.559.10">
    <property type="entry name" value="Chloramphenicol acetyltransferase-like domain"/>
    <property type="match status" value="1"/>
</dbReference>
<protein>
    <recommendedName>
        <fullName evidence="3">Chloramphenicol acetyltransferase</fullName>
    </recommendedName>
</protein>
<reference evidence="1 2" key="1">
    <citation type="journal article" date="2012" name="J. Bacteriol.">
        <title>Draft Genome Sequence of the Purple Photosynthetic Bacterium Phaeospirillum molischianum DSM120, a Particularly Versatile Bacterium.</title>
        <authorList>
            <person name="Duquesne K."/>
            <person name="Prima V."/>
            <person name="Ji B."/>
            <person name="Rouy Z."/>
            <person name="Medigue C."/>
            <person name="Talla E."/>
            <person name="Sturgis J.N."/>
        </authorList>
    </citation>
    <scope>NUCLEOTIDE SEQUENCE [LARGE SCALE GENOMIC DNA]</scope>
    <source>
        <strain evidence="2">DSM120</strain>
    </source>
</reference>
<dbReference type="Proteomes" id="UP000004169">
    <property type="component" value="Unassembled WGS sequence"/>
</dbReference>
<organism evidence="1 2">
    <name type="scientific">Magnetospirillum molischianum DSM 120</name>
    <dbReference type="NCBI Taxonomy" id="1150626"/>
    <lineage>
        <taxon>Bacteria</taxon>
        <taxon>Pseudomonadati</taxon>
        <taxon>Pseudomonadota</taxon>
        <taxon>Alphaproteobacteria</taxon>
        <taxon>Rhodospirillales</taxon>
        <taxon>Rhodospirillaceae</taxon>
        <taxon>Magnetospirillum</taxon>
    </lineage>
</organism>
<dbReference type="InterPro" id="IPR023213">
    <property type="entry name" value="CAT-like_dom_sf"/>
</dbReference>
<comment type="caution">
    <text evidence="1">The sequence shown here is derived from an EMBL/GenBank/DDBJ whole genome shotgun (WGS) entry which is preliminary data.</text>
</comment>
<keyword evidence="2" id="KW-1185">Reference proteome</keyword>
<dbReference type="STRING" id="1150626.PHAMO_10116"/>
<dbReference type="GO" id="GO:0008811">
    <property type="term" value="F:chloramphenicol O-acetyltransferase activity"/>
    <property type="evidence" value="ECO:0007669"/>
    <property type="project" value="InterPro"/>
</dbReference>
<evidence type="ECO:0008006" key="3">
    <source>
        <dbReference type="Google" id="ProtNLM"/>
    </source>
</evidence>
<sequence length="302" mass="34241">MEKVGRVTLVVQATRPWLAVQGLACVLASEGEKPRLAQAVLAAYRSQHKLGSMLYEYAAAIWESHPIMEIPARYCAERVDPADFPGWLGWSLEFFSGPALQNPHVDVTFQLDVTQAWARYQRLSRQDPPPPSFFSFLVWNLAQTLARHPSFNLRRIDDDWYLLRNPPIFIPVAVGGDARFQSLVLDDAYRQDLATFSACYRDRLAQARSPGGGPSAASDTFVYAHFMGNLPNLRFTGLTLHWRPDQMVGQSFFYFGQRYTDGDRMLIPMSVRLHHSCTDAVVLDQLIEDFKRQFAEDGSASY</sequence>
<dbReference type="EMBL" id="CAHP01000001">
    <property type="protein sequence ID" value="CCG39691.1"/>
    <property type="molecule type" value="Genomic_DNA"/>
</dbReference>